<keyword evidence="1" id="KW-1133">Transmembrane helix</keyword>
<dbReference type="EMBL" id="GBRH01239468">
    <property type="protein sequence ID" value="JAD58427.1"/>
    <property type="molecule type" value="Transcribed_RNA"/>
</dbReference>
<protein>
    <submittedName>
        <fullName evidence="2">Uncharacterized protein</fullName>
    </submittedName>
</protein>
<dbReference type="AlphaFoldDB" id="A0A0A9BGK0"/>
<sequence>MEKQLEASRNNFSCRWDEHKQRTTAMKLSEKFPSPNLWGSGFIKCSYNITLAIFICSINRRITNHYSSYKCNLDP</sequence>
<organism evidence="2">
    <name type="scientific">Arundo donax</name>
    <name type="common">Giant reed</name>
    <name type="synonym">Donax arundinaceus</name>
    <dbReference type="NCBI Taxonomy" id="35708"/>
    <lineage>
        <taxon>Eukaryota</taxon>
        <taxon>Viridiplantae</taxon>
        <taxon>Streptophyta</taxon>
        <taxon>Embryophyta</taxon>
        <taxon>Tracheophyta</taxon>
        <taxon>Spermatophyta</taxon>
        <taxon>Magnoliopsida</taxon>
        <taxon>Liliopsida</taxon>
        <taxon>Poales</taxon>
        <taxon>Poaceae</taxon>
        <taxon>PACMAD clade</taxon>
        <taxon>Arundinoideae</taxon>
        <taxon>Arundineae</taxon>
        <taxon>Arundo</taxon>
    </lineage>
</organism>
<evidence type="ECO:0000256" key="1">
    <source>
        <dbReference type="SAM" id="Phobius"/>
    </source>
</evidence>
<name>A0A0A9BGK0_ARUDO</name>
<proteinExistence type="predicted"/>
<keyword evidence="1" id="KW-0472">Membrane</keyword>
<reference evidence="2" key="1">
    <citation type="submission" date="2014-09" db="EMBL/GenBank/DDBJ databases">
        <authorList>
            <person name="Magalhaes I.L.F."/>
            <person name="Oliveira U."/>
            <person name="Santos F.R."/>
            <person name="Vidigal T.H.D.A."/>
            <person name="Brescovit A.D."/>
            <person name="Santos A.J."/>
        </authorList>
    </citation>
    <scope>NUCLEOTIDE SEQUENCE</scope>
    <source>
        <tissue evidence="2">Shoot tissue taken approximately 20 cm above the soil surface</tissue>
    </source>
</reference>
<reference evidence="2" key="2">
    <citation type="journal article" date="2015" name="Data Brief">
        <title>Shoot transcriptome of the giant reed, Arundo donax.</title>
        <authorList>
            <person name="Barrero R.A."/>
            <person name="Guerrero F.D."/>
            <person name="Moolhuijzen P."/>
            <person name="Goolsby J.A."/>
            <person name="Tidwell J."/>
            <person name="Bellgard S.E."/>
            <person name="Bellgard M.I."/>
        </authorList>
    </citation>
    <scope>NUCLEOTIDE SEQUENCE</scope>
    <source>
        <tissue evidence="2">Shoot tissue taken approximately 20 cm above the soil surface</tissue>
    </source>
</reference>
<keyword evidence="1" id="KW-0812">Transmembrane</keyword>
<evidence type="ECO:0000313" key="2">
    <source>
        <dbReference type="EMBL" id="JAD58427.1"/>
    </source>
</evidence>
<accession>A0A0A9BGK0</accession>
<feature type="transmembrane region" description="Helical" evidence="1">
    <location>
        <begin position="37"/>
        <end position="58"/>
    </location>
</feature>